<dbReference type="EMBL" id="KC811142">
    <property type="protein sequence ID" value="AGQ19778.1"/>
    <property type="molecule type" value="Genomic_DNA"/>
</dbReference>
<name>S5DQ92_9ACTN</name>
<evidence type="ECO:0000256" key="1">
    <source>
        <dbReference type="PROSITE-ProRule" id="PRU00169"/>
    </source>
</evidence>
<dbReference type="PROSITE" id="PS50110">
    <property type="entry name" value="RESPONSE_REGULATORY"/>
    <property type="match status" value="1"/>
</dbReference>
<dbReference type="GO" id="GO:0000160">
    <property type="term" value="P:phosphorelay signal transduction system"/>
    <property type="evidence" value="ECO:0007669"/>
    <property type="project" value="InterPro"/>
</dbReference>
<protein>
    <submittedName>
        <fullName evidence="3">MedDCM-OCT-S40-C92-cds11</fullName>
    </submittedName>
</protein>
<sequence length="107" mass="12244">MKICLITDNSWVKDSLVKLIDFECNFTHLENAEDVNISFDFIFVDMQVNNNGGPSMVRELKRSEKVIDSSIVLLVDREADSFQAKRVGADSYLLKPLEKTKLKNLFT</sequence>
<feature type="domain" description="Response regulatory" evidence="2">
    <location>
        <begin position="2"/>
        <end position="107"/>
    </location>
</feature>
<dbReference type="Pfam" id="PF00072">
    <property type="entry name" value="Response_reg"/>
    <property type="match status" value="1"/>
</dbReference>
<dbReference type="AlphaFoldDB" id="S5DQ92"/>
<proteinExistence type="predicted"/>
<feature type="modified residue" description="4-aspartylphosphate" evidence="1">
    <location>
        <position position="45"/>
    </location>
</feature>
<dbReference type="InterPro" id="IPR011006">
    <property type="entry name" value="CheY-like_superfamily"/>
</dbReference>
<evidence type="ECO:0000313" key="3">
    <source>
        <dbReference type="EMBL" id="AGQ19778.1"/>
    </source>
</evidence>
<organism evidence="3">
    <name type="scientific">Candidatus Actinomarina minuta</name>
    <dbReference type="NCBI Taxonomy" id="1389454"/>
    <lineage>
        <taxon>Bacteria</taxon>
        <taxon>Bacillati</taxon>
        <taxon>Actinomycetota</taxon>
        <taxon>Actinomycetes</taxon>
        <taxon>Candidatus Actinomarinidae</taxon>
        <taxon>Candidatus Actinomarinales</taxon>
        <taxon>Candidatus Actinomarineae</taxon>
        <taxon>Candidatus Actinomarinaceae</taxon>
        <taxon>Candidatus Actinomarina</taxon>
    </lineage>
</organism>
<keyword evidence="1" id="KW-0597">Phosphoprotein</keyword>
<dbReference type="Gene3D" id="3.40.50.2300">
    <property type="match status" value="1"/>
</dbReference>
<dbReference type="InterPro" id="IPR001789">
    <property type="entry name" value="Sig_transdc_resp-reg_receiver"/>
</dbReference>
<accession>S5DQ92</accession>
<evidence type="ECO:0000259" key="2">
    <source>
        <dbReference type="PROSITE" id="PS50110"/>
    </source>
</evidence>
<reference evidence="3" key="1">
    <citation type="journal article" date="2013" name="Sci. Rep.">
        <title>Metagenomics uncovers a new group of low GC and ultra-small marine Actinobacteria.</title>
        <authorList>
            <person name="Ghai R."/>
            <person name="Mizuno C.M."/>
            <person name="Picazo A."/>
            <person name="Camacho A."/>
            <person name="Rodriguez-Valera F."/>
        </authorList>
    </citation>
    <scope>NUCLEOTIDE SEQUENCE</scope>
</reference>
<dbReference type="SUPFAM" id="SSF52172">
    <property type="entry name" value="CheY-like"/>
    <property type="match status" value="1"/>
</dbReference>